<dbReference type="Gramene" id="MELO3C032908.2.1">
    <property type="protein sequence ID" value="MELO3C032908.2.1"/>
    <property type="gene ID" value="MELO3C032908.2"/>
</dbReference>
<feature type="region of interest" description="Disordered" evidence="1">
    <location>
        <begin position="24"/>
        <end position="45"/>
    </location>
</feature>
<proteinExistence type="predicted"/>
<dbReference type="EnsemblPlants" id="MELO3C032908.2.1">
    <property type="protein sequence ID" value="MELO3C032908.2.1"/>
    <property type="gene ID" value="MELO3C032908.2"/>
</dbReference>
<protein>
    <submittedName>
        <fullName evidence="2">Uncharacterized protein</fullName>
    </submittedName>
</protein>
<dbReference type="AlphaFoldDB" id="A0A9I9EF62"/>
<evidence type="ECO:0000313" key="2">
    <source>
        <dbReference type="EnsemblPlants" id="MELO3C032908.2.1"/>
    </source>
</evidence>
<reference evidence="2" key="1">
    <citation type="submission" date="2023-03" db="UniProtKB">
        <authorList>
            <consortium name="EnsemblPlants"/>
        </authorList>
    </citation>
    <scope>IDENTIFICATION</scope>
</reference>
<organism evidence="2">
    <name type="scientific">Cucumis melo</name>
    <name type="common">Muskmelon</name>
    <dbReference type="NCBI Taxonomy" id="3656"/>
    <lineage>
        <taxon>Eukaryota</taxon>
        <taxon>Viridiplantae</taxon>
        <taxon>Streptophyta</taxon>
        <taxon>Embryophyta</taxon>
        <taxon>Tracheophyta</taxon>
        <taxon>Spermatophyta</taxon>
        <taxon>Magnoliopsida</taxon>
        <taxon>eudicotyledons</taxon>
        <taxon>Gunneridae</taxon>
        <taxon>Pentapetalae</taxon>
        <taxon>rosids</taxon>
        <taxon>fabids</taxon>
        <taxon>Cucurbitales</taxon>
        <taxon>Cucurbitaceae</taxon>
        <taxon>Benincaseae</taxon>
        <taxon>Cucumis</taxon>
    </lineage>
</organism>
<accession>A0A9I9EF62</accession>
<sequence>MYSHAINQSSLRTILLRKTLEHRRSVRSGRNSREGERMKKKSKGSEAEILIIHSHKLLQL</sequence>
<evidence type="ECO:0000256" key="1">
    <source>
        <dbReference type="SAM" id="MobiDB-lite"/>
    </source>
</evidence>
<name>A0A9I9EF62_CUCME</name>